<evidence type="ECO:0000313" key="2">
    <source>
        <dbReference type="EMBL" id="KAH9581729.1"/>
    </source>
</evidence>
<protein>
    <submittedName>
        <fullName evidence="2">Uncharacterized protein</fullName>
    </submittedName>
</protein>
<reference evidence="2" key="4">
    <citation type="journal article" date="2022" name="PLoS Pathog.">
        <title>Chromosome-level genome of Schistosoma haematobium underpins genome-wide explorations of molecular variation.</title>
        <authorList>
            <person name="Stroehlein A.J."/>
            <person name="Korhonen P.K."/>
            <person name="Lee V.V."/>
            <person name="Ralph S.A."/>
            <person name="Mentink-Kane M."/>
            <person name="You H."/>
            <person name="McManus D.P."/>
            <person name="Tchuente L.T."/>
            <person name="Stothard J.R."/>
            <person name="Kaur P."/>
            <person name="Dudchenko O."/>
            <person name="Aiden E.L."/>
            <person name="Yang B."/>
            <person name="Yang H."/>
            <person name="Emery A.M."/>
            <person name="Webster B.L."/>
            <person name="Brindley P.J."/>
            <person name="Rollinson D."/>
            <person name="Chang B.C.H."/>
            <person name="Gasser R.B."/>
            <person name="Young N.D."/>
        </authorList>
    </citation>
    <scope>NUCLEOTIDE SEQUENCE</scope>
</reference>
<evidence type="ECO:0000313" key="3">
    <source>
        <dbReference type="Proteomes" id="UP000471633"/>
    </source>
</evidence>
<reference evidence="2" key="2">
    <citation type="journal article" date="2019" name="Gigascience">
        <title>High-quality Schistosoma haematobium genome achieved by single-molecule and long-range sequencing.</title>
        <authorList>
            <person name="Stroehlein A.J."/>
            <person name="Korhonen P.K."/>
            <person name="Chong T.M."/>
            <person name="Lim Y.L."/>
            <person name="Chan K.G."/>
            <person name="Webster B."/>
            <person name="Rollinson D."/>
            <person name="Brindley P.J."/>
            <person name="Gasser R.B."/>
            <person name="Young N.D."/>
        </authorList>
    </citation>
    <scope>NUCLEOTIDE SEQUENCE</scope>
</reference>
<dbReference type="Proteomes" id="UP000471633">
    <property type="component" value="Unassembled WGS sequence"/>
</dbReference>
<dbReference type="KEGG" id="shx:MS3_00008781"/>
<keyword evidence="3" id="KW-1185">Reference proteome</keyword>
<feature type="region of interest" description="Disordered" evidence="1">
    <location>
        <begin position="202"/>
        <end position="270"/>
    </location>
</feature>
<dbReference type="CDD" id="cd22966">
    <property type="entry name" value="DD_DYDC-like"/>
    <property type="match status" value="1"/>
</dbReference>
<feature type="region of interest" description="Disordered" evidence="1">
    <location>
        <begin position="132"/>
        <end position="163"/>
    </location>
</feature>
<dbReference type="AlphaFoldDB" id="A0A922ILA0"/>
<reference evidence="2" key="1">
    <citation type="journal article" date="2012" name="Nat. Genet.">
        <title>Whole-genome sequence of Schistosoma haematobium.</title>
        <authorList>
            <person name="Young N.D."/>
            <person name="Jex A.R."/>
            <person name="Li B."/>
            <person name="Liu S."/>
            <person name="Yang L."/>
            <person name="Xiong Z."/>
            <person name="Li Y."/>
            <person name="Cantacessi C."/>
            <person name="Hall R.S."/>
            <person name="Xu X."/>
            <person name="Chen F."/>
            <person name="Wu X."/>
            <person name="Zerlotini A."/>
            <person name="Oliveira G."/>
            <person name="Hofmann A."/>
            <person name="Zhang G."/>
            <person name="Fang X."/>
            <person name="Kang Y."/>
            <person name="Campbell B.E."/>
            <person name="Loukas A."/>
            <person name="Ranganathan S."/>
            <person name="Rollinson D."/>
            <person name="Rinaldi G."/>
            <person name="Brindley P.J."/>
            <person name="Yang H."/>
            <person name="Wang J."/>
            <person name="Wang J."/>
            <person name="Gasser R.B."/>
        </authorList>
    </citation>
    <scope>NUCLEOTIDE SEQUENCE</scope>
</reference>
<organism evidence="2 3">
    <name type="scientific">Schistosoma haematobium</name>
    <name type="common">Blood fluke</name>
    <dbReference type="NCBI Taxonomy" id="6185"/>
    <lineage>
        <taxon>Eukaryota</taxon>
        <taxon>Metazoa</taxon>
        <taxon>Spiralia</taxon>
        <taxon>Lophotrochozoa</taxon>
        <taxon>Platyhelminthes</taxon>
        <taxon>Trematoda</taxon>
        <taxon>Digenea</taxon>
        <taxon>Strigeidida</taxon>
        <taxon>Schistosomatoidea</taxon>
        <taxon>Schistosomatidae</taxon>
        <taxon>Schistosoma</taxon>
    </lineage>
</organism>
<dbReference type="InterPro" id="IPR049630">
    <property type="entry name" value="DYDC-like_DD"/>
</dbReference>
<dbReference type="RefSeq" id="XP_035589846.2">
    <property type="nucleotide sequence ID" value="XM_035733028.2"/>
</dbReference>
<feature type="compositionally biased region" description="Acidic residues" evidence="1">
    <location>
        <begin position="242"/>
        <end position="270"/>
    </location>
</feature>
<dbReference type="CTD" id="58546625"/>
<dbReference type="EMBL" id="AMPZ03000006">
    <property type="protein sequence ID" value="KAH9581729.1"/>
    <property type="molecule type" value="Genomic_DNA"/>
</dbReference>
<dbReference type="GeneID" id="58546625"/>
<proteinExistence type="predicted"/>
<gene>
    <name evidence="2" type="ORF">MS3_00008781</name>
</gene>
<name>A0A922ILA0_SCHHA</name>
<accession>A0A922ILA0</accession>
<evidence type="ECO:0000256" key="1">
    <source>
        <dbReference type="SAM" id="MobiDB-lite"/>
    </source>
</evidence>
<sequence>MTYLMPNAHPGLQHTRLNETQNAYNGPKLILPYVALHTFQEHSVNLNVTIMDTDFSSGSGELQGPETSYLIGCVGSVLRQYIAEVLIKRPVDPIDYLGRCLKNYIRIRDIEIKESMENNEIINLSQLEENKTSLETKNEEETSDLTTEPKNNGHHSDDKMINNDIDMNNINEIEANNNNDDIEVQDRNQLQSDSENYVKESINQGDVDDDDDGEQSTLKFDNETDDEITFESQIKQDINETPLEDITDRDHDDDDDDDDQIEEVTDSELQ</sequence>
<reference evidence="2" key="3">
    <citation type="submission" date="2021-06" db="EMBL/GenBank/DDBJ databases">
        <title>Chromosome-level genome assembly for S. haematobium.</title>
        <authorList>
            <person name="Stroehlein A.J."/>
        </authorList>
    </citation>
    <scope>NUCLEOTIDE SEQUENCE</scope>
</reference>
<comment type="caution">
    <text evidence="2">The sequence shown here is derived from an EMBL/GenBank/DDBJ whole genome shotgun (WGS) entry which is preliminary data.</text>
</comment>